<dbReference type="Gene3D" id="2.30.30.40">
    <property type="entry name" value="SH3 Domains"/>
    <property type="match status" value="1"/>
</dbReference>
<dbReference type="GeneID" id="28940405"/>
<keyword evidence="1 2" id="KW-0728">SH3 domain</keyword>
<name>A0A0W4ZNJ7_PNEJ7</name>
<evidence type="ECO:0000256" key="1">
    <source>
        <dbReference type="ARBA" id="ARBA00022443"/>
    </source>
</evidence>
<evidence type="ECO:0000259" key="3">
    <source>
        <dbReference type="PROSITE" id="PS50002"/>
    </source>
</evidence>
<dbReference type="RefSeq" id="XP_018229504.1">
    <property type="nucleotide sequence ID" value="XM_018374150.1"/>
</dbReference>
<evidence type="ECO:0000313" key="4">
    <source>
        <dbReference type="EMBL" id="KTW29943.1"/>
    </source>
</evidence>
<dbReference type="Proteomes" id="UP000053447">
    <property type="component" value="Unassembled WGS sequence"/>
</dbReference>
<evidence type="ECO:0000256" key="2">
    <source>
        <dbReference type="PROSITE-ProRule" id="PRU00192"/>
    </source>
</evidence>
<dbReference type="EMBL" id="LFWA01000008">
    <property type="protein sequence ID" value="KTW29943.1"/>
    <property type="molecule type" value="Genomic_DNA"/>
</dbReference>
<keyword evidence="5" id="KW-1185">Reference proteome</keyword>
<dbReference type="InterPro" id="IPR001452">
    <property type="entry name" value="SH3_domain"/>
</dbReference>
<dbReference type="GO" id="GO:0051286">
    <property type="term" value="C:cell tip"/>
    <property type="evidence" value="ECO:0007669"/>
    <property type="project" value="TreeGrafter"/>
</dbReference>
<organism evidence="4 5">
    <name type="scientific">Pneumocystis jirovecii (strain RU7)</name>
    <name type="common">Human pneumocystis pneumonia agent</name>
    <dbReference type="NCBI Taxonomy" id="1408657"/>
    <lineage>
        <taxon>Eukaryota</taxon>
        <taxon>Fungi</taxon>
        <taxon>Dikarya</taxon>
        <taxon>Ascomycota</taxon>
        <taxon>Taphrinomycotina</taxon>
        <taxon>Pneumocystomycetes</taxon>
        <taxon>Pneumocystaceae</taxon>
        <taxon>Pneumocystis</taxon>
    </lineage>
</organism>
<dbReference type="GO" id="GO:0015630">
    <property type="term" value="C:microtubule cytoskeleton"/>
    <property type="evidence" value="ECO:0007669"/>
    <property type="project" value="TreeGrafter"/>
</dbReference>
<dbReference type="SUPFAM" id="SSF50044">
    <property type="entry name" value="SH3-domain"/>
    <property type="match status" value="1"/>
</dbReference>
<gene>
    <name evidence="4" type="ORF">T551_01887</name>
</gene>
<sequence>MNKTLDFKETFIDYDDYFDDELSSSPSITDENIDFNFVYALRSFVATVEGQANVIKGDILVLLDDSNSYWWLVRLERDHTVGYLPAEHIETPLERLARLNKYRNAEISSFVTDEQKILPVFSKNKQICNKDNKLVVFSVPTYIEYLEESEDNNRCIEDVLGKYEECEIYNYDNHDDVYEDDKYIDFSPYDMYMRHNETYKIGIDFIEMKRHIIDILVFYNDFQNVVDVSDLEDVLKATENHKDNETLYELCKNCHKHMSKRMSSEVLNAGNNDKKDSLEFLCESCDSLDNIELGNIYQIYSGSRIYDMEYNNPLFCDTNIDNSLIASNTQINIFNDSEFYKIENSAGHNIYTEIEDDSGISPFGNIKYDSVLETCGIYNKDIYLSKGALRLYFDEKSDSELYFFVDSVFSFNKNDNNIYSEIHNLYVDIEFELEKISQQLDTMLIKFRG</sequence>
<feature type="domain" description="SH3" evidence="3">
    <location>
        <begin position="33"/>
        <end position="94"/>
    </location>
</feature>
<dbReference type="GO" id="GO:0008104">
    <property type="term" value="P:intracellular protein localization"/>
    <property type="evidence" value="ECO:0007669"/>
    <property type="project" value="TreeGrafter"/>
</dbReference>
<accession>A0A0W4ZNJ7</accession>
<dbReference type="Pfam" id="PF00018">
    <property type="entry name" value="SH3_1"/>
    <property type="match status" value="1"/>
</dbReference>
<dbReference type="AlphaFoldDB" id="A0A0W4ZNJ7"/>
<comment type="caution">
    <text evidence="4">The sequence shown here is derived from an EMBL/GenBank/DDBJ whole genome shotgun (WGS) entry which is preliminary data.</text>
</comment>
<dbReference type="PROSITE" id="PS50002">
    <property type="entry name" value="SH3"/>
    <property type="match status" value="1"/>
</dbReference>
<proteinExistence type="predicted"/>
<dbReference type="GO" id="GO:0030950">
    <property type="term" value="P:establishment or maintenance of actin cytoskeleton polarity"/>
    <property type="evidence" value="ECO:0007669"/>
    <property type="project" value="TreeGrafter"/>
</dbReference>
<dbReference type="PANTHER" id="PTHR47775:SF1">
    <property type="entry name" value="BUD SITE SELECTION PROTEIN 14"/>
    <property type="match status" value="1"/>
</dbReference>
<dbReference type="SMART" id="SM00326">
    <property type="entry name" value="SH3"/>
    <property type="match status" value="1"/>
</dbReference>
<dbReference type="STRING" id="1408657.A0A0W4ZNJ7"/>
<protein>
    <recommendedName>
        <fullName evidence="3">SH3 domain-containing protein</fullName>
    </recommendedName>
</protein>
<dbReference type="VEuPathDB" id="FungiDB:T551_01887"/>
<dbReference type="OrthoDB" id="196165at2759"/>
<dbReference type="InterPro" id="IPR036028">
    <property type="entry name" value="SH3-like_dom_sf"/>
</dbReference>
<dbReference type="FunFam" id="2.30.30.40:FF:000035">
    <property type="entry name" value="SH3 domain containing protein"/>
    <property type="match status" value="1"/>
</dbReference>
<dbReference type="InterPro" id="IPR053039">
    <property type="entry name" value="Polarity_Bud-Selection_Reg"/>
</dbReference>
<evidence type="ECO:0000313" key="5">
    <source>
        <dbReference type="Proteomes" id="UP000053447"/>
    </source>
</evidence>
<dbReference type="PANTHER" id="PTHR47775">
    <property type="entry name" value="BUD SITE SELECTION PROTEIN 14"/>
    <property type="match status" value="1"/>
</dbReference>
<reference evidence="5" key="1">
    <citation type="journal article" date="2016" name="Nat. Commun.">
        <title>Genome analysis of three Pneumocystis species reveals adaptation mechanisms to life exclusively in mammalian hosts.</title>
        <authorList>
            <person name="Ma L."/>
            <person name="Chen Z."/>
            <person name="Huang D.W."/>
            <person name="Kutty G."/>
            <person name="Ishihara M."/>
            <person name="Wang H."/>
            <person name="Abouelleil A."/>
            <person name="Bishop L."/>
            <person name="Davey E."/>
            <person name="Deng R."/>
            <person name="Deng X."/>
            <person name="Fan L."/>
            <person name="Fantoni G."/>
            <person name="Fitzgerald M."/>
            <person name="Gogineni E."/>
            <person name="Goldberg J.M."/>
            <person name="Handley G."/>
            <person name="Hu X."/>
            <person name="Huber C."/>
            <person name="Jiao X."/>
            <person name="Jones K."/>
            <person name="Levin J.Z."/>
            <person name="Liu Y."/>
            <person name="Macdonald P."/>
            <person name="Melnikov A."/>
            <person name="Raley C."/>
            <person name="Sassi M."/>
            <person name="Sherman B.T."/>
            <person name="Song X."/>
            <person name="Sykes S."/>
            <person name="Tran B."/>
            <person name="Walsh L."/>
            <person name="Xia Y."/>
            <person name="Yang J."/>
            <person name="Young S."/>
            <person name="Zeng Q."/>
            <person name="Zheng X."/>
            <person name="Stephens R."/>
            <person name="Nusbaum C."/>
            <person name="Birren B.W."/>
            <person name="Azadi P."/>
            <person name="Lempicki R.A."/>
            <person name="Cuomo C.A."/>
            <person name="Kovacs J.A."/>
        </authorList>
    </citation>
    <scope>NUCLEOTIDE SEQUENCE [LARGE SCALE GENOMIC DNA]</scope>
    <source>
        <strain evidence="5">RU7</strain>
    </source>
</reference>